<dbReference type="Proteomes" id="UP000663856">
    <property type="component" value="Unassembled WGS sequence"/>
</dbReference>
<feature type="transmembrane region" description="Helical" evidence="2">
    <location>
        <begin position="6"/>
        <end position="30"/>
    </location>
</feature>
<dbReference type="EMBL" id="CAJNOV010003225">
    <property type="protein sequence ID" value="CAF1133389.1"/>
    <property type="molecule type" value="Genomic_DNA"/>
</dbReference>
<keyword evidence="2" id="KW-0812">Transmembrane</keyword>
<proteinExistence type="predicted"/>
<evidence type="ECO:0000313" key="13">
    <source>
        <dbReference type="Proteomes" id="UP000663866"/>
    </source>
</evidence>
<evidence type="ECO:0000313" key="7">
    <source>
        <dbReference type="EMBL" id="CAF2265138.1"/>
    </source>
</evidence>
<dbReference type="Proteomes" id="UP000663824">
    <property type="component" value="Unassembled WGS sequence"/>
</dbReference>
<evidence type="ECO:0000313" key="11">
    <source>
        <dbReference type="EMBL" id="CAF4968360.1"/>
    </source>
</evidence>
<evidence type="ECO:0000313" key="6">
    <source>
        <dbReference type="EMBL" id="CAF2104092.1"/>
    </source>
</evidence>
<gene>
    <name evidence="12" type="ORF">BYL167_LOCUS56563</name>
    <name evidence="3" type="ORF">CJN711_LOCUS8676</name>
    <name evidence="10" type="ORF">GIL414_LOCUS35210</name>
    <name evidence="4" type="ORF">KQP761_LOCUS23376</name>
    <name evidence="5" type="ORF">MBJ925_LOCUS15433</name>
    <name evidence="9" type="ORF">OVN521_LOCUS4811</name>
    <name evidence="11" type="ORF">SMN809_LOCUS55023</name>
    <name evidence="8" type="ORF">UXM345_LOCUS996</name>
    <name evidence="6" type="ORF">WKI299_LOCUS20821</name>
    <name evidence="7" type="ORF">XDN619_LOCUS36557</name>
</gene>
<evidence type="ECO:0000313" key="9">
    <source>
        <dbReference type="EMBL" id="CAF3817069.1"/>
    </source>
</evidence>
<dbReference type="Proteomes" id="UP000663866">
    <property type="component" value="Unassembled WGS sequence"/>
</dbReference>
<evidence type="ECO:0000313" key="4">
    <source>
        <dbReference type="EMBL" id="CAF1611111.1"/>
    </source>
</evidence>
<keyword evidence="2" id="KW-1133">Transmembrane helix</keyword>
<protein>
    <submittedName>
        <fullName evidence="7">Uncharacterized protein</fullName>
    </submittedName>
</protein>
<dbReference type="Proteomes" id="UP000663887">
    <property type="component" value="Unassembled WGS sequence"/>
</dbReference>
<dbReference type="Proteomes" id="UP000676336">
    <property type="component" value="Unassembled WGS sequence"/>
</dbReference>
<dbReference type="EMBL" id="CAJOBI010193282">
    <property type="protein sequence ID" value="CAF4968360.1"/>
    <property type="molecule type" value="Genomic_DNA"/>
</dbReference>
<organism evidence="7 14">
    <name type="scientific">Rotaria magnacalcarata</name>
    <dbReference type="NCBI Taxonomy" id="392030"/>
    <lineage>
        <taxon>Eukaryota</taxon>
        <taxon>Metazoa</taxon>
        <taxon>Spiralia</taxon>
        <taxon>Gnathifera</taxon>
        <taxon>Rotifera</taxon>
        <taxon>Eurotatoria</taxon>
        <taxon>Bdelloidea</taxon>
        <taxon>Philodinida</taxon>
        <taxon>Philodinidae</taxon>
        <taxon>Rotaria</taxon>
    </lineage>
</organism>
<dbReference type="EMBL" id="CAJOBJ010083667">
    <property type="protein sequence ID" value="CAF4511736.1"/>
    <property type="molecule type" value="Genomic_DNA"/>
</dbReference>
<evidence type="ECO:0000313" key="5">
    <source>
        <dbReference type="EMBL" id="CAF2063807.1"/>
    </source>
</evidence>
<comment type="caution">
    <text evidence="7">The sequence shown here is derived from an EMBL/GenBank/DDBJ whole genome shotgun (WGS) entry which is preliminary data.</text>
</comment>
<feature type="region of interest" description="Disordered" evidence="1">
    <location>
        <begin position="52"/>
        <end position="75"/>
    </location>
</feature>
<evidence type="ECO:0000313" key="10">
    <source>
        <dbReference type="EMBL" id="CAF4511736.1"/>
    </source>
</evidence>
<evidence type="ECO:0000256" key="2">
    <source>
        <dbReference type="SAM" id="Phobius"/>
    </source>
</evidence>
<evidence type="ECO:0000313" key="3">
    <source>
        <dbReference type="EMBL" id="CAF1133389.1"/>
    </source>
</evidence>
<dbReference type="EMBL" id="CAJOBG010000457">
    <property type="protein sequence ID" value="CAF3817069.1"/>
    <property type="molecule type" value="Genomic_DNA"/>
</dbReference>
<dbReference type="AlphaFoldDB" id="A0A817AJ70"/>
<name>A0A817AJ70_9BILA</name>
<sequence>MTEWFTILAIVLVIILMVVLGVLLACMLAGQRCTISVQKRTPNPELTRIQLEKERKKQKKFSSKVKRALDPSSKVEQPLAPVEDVKTVELTFKLGNNENDVQQITTISEATADLLPVQRISKAERKAREKKREQIRKKYNL</sequence>
<dbReference type="EMBL" id="CAJNRG010018887">
    <property type="protein sequence ID" value="CAF2265138.1"/>
    <property type="molecule type" value="Genomic_DNA"/>
</dbReference>
<dbReference type="Proteomes" id="UP000663842">
    <property type="component" value="Unassembled WGS sequence"/>
</dbReference>
<accession>A0A817AJ70</accession>
<dbReference type="OrthoDB" id="10057243at2759"/>
<evidence type="ECO:0000313" key="8">
    <source>
        <dbReference type="EMBL" id="CAF3733782.1"/>
    </source>
</evidence>
<reference evidence="7" key="1">
    <citation type="submission" date="2021-02" db="EMBL/GenBank/DDBJ databases">
        <authorList>
            <person name="Nowell W R."/>
        </authorList>
    </citation>
    <scope>NUCLEOTIDE SEQUENCE</scope>
</reference>
<feature type="compositionally biased region" description="Basic residues" evidence="1">
    <location>
        <begin position="56"/>
        <end position="66"/>
    </location>
</feature>
<keyword evidence="13" id="KW-1185">Reference proteome</keyword>
<evidence type="ECO:0000313" key="14">
    <source>
        <dbReference type="Proteomes" id="UP000663887"/>
    </source>
</evidence>
<evidence type="ECO:0000256" key="1">
    <source>
        <dbReference type="SAM" id="MobiDB-lite"/>
    </source>
</evidence>
<dbReference type="EMBL" id="CAJOBH010223268">
    <property type="protein sequence ID" value="CAF5037580.1"/>
    <property type="molecule type" value="Genomic_DNA"/>
</dbReference>
<dbReference type="Proteomes" id="UP000681967">
    <property type="component" value="Unassembled WGS sequence"/>
</dbReference>
<dbReference type="Proteomes" id="UP000681720">
    <property type="component" value="Unassembled WGS sequence"/>
</dbReference>
<dbReference type="EMBL" id="CAJOBF010000049">
    <property type="protein sequence ID" value="CAF3733782.1"/>
    <property type="molecule type" value="Genomic_DNA"/>
</dbReference>
<dbReference type="EMBL" id="CAJNOW010012535">
    <property type="protein sequence ID" value="CAF1611111.1"/>
    <property type="molecule type" value="Genomic_DNA"/>
</dbReference>
<dbReference type="EMBL" id="CAJNRF010008724">
    <property type="protein sequence ID" value="CAF2104092.1"/>
    <property type="molecule type" value="Genomic_DNA"/>
</dbReference>
<dbReference type="Proteomes" id="UP000663834">
    <property type="component" value="Unassembled WGS sequence"/>
</dbReference>
<dbReference type="EMBL" id="CAJNRE010007260">
    <property type="protein sequence ID" value="CAF2063807.1"/>
    <property type="molecule type" value="Genomic_DNA"/>
</dbReference>
<keyword evidence="2" id="KW-0472">Membrane</keyword>
<dbReference type="Proteomes" id="UP000663855">
    <property type="component" value="Unassembled WGS sequence"/>
</dbReference>
<evidence type="ECO:0000313" key="12">
    <source>
        <dbReference type="EMBL" id="CAF5037580.1"/>
    </source>
</evidence>